<feature type="compositionally biased region" description="Gly residues" evidence="1">
    <location>
        <begin position="57"/>
        <end position="70"/>
    </location>
</feature>
<name>A0AAQ3TAL6_PASNO</name>
<reference evidence="2 3" key="1">
    <citation type="submission" date="2024-02" db="EMBL/GenBank/DDBJ databases">
        <title>High-quality chromosome-scale genome assembly of Pensacola bahiagrass (Paspalum notatum Flugge var. saurae).</title>
        <authorList>
            <person name="Vega J.M."/>
            <person name="Podio M."/>
            <person name="Orjuela J."/>
            <person name="Siena L.A."/>
            <person name="Pessino S.C."/>
            <person name="Combes M.C."/>
            <person name="Mariac C."/>
            <person name="Albertini E."/>
            <person name="Pupilli F."/>
            <person name="Ortiz J.P.A."/>
            <person name="Leblanc O."/>
        </authorList>
    </citation>
    <scope>NUCLEOTIDE SEQUENCE [LARGE SCALE GENOMIC DNA]</scope>
    <source>
        <strain evidence="2">R1</strain>
        <tissue evidence="2">Leaf</tissue>
    </source>
</reference>
<sequence>MRGGLLRHSAAAARSGTAQRWPGSGAAHRLLPPPRAVSASAPPLGLPRAPSSSSGLLGHGMAGSGSGGTDQGEKGRGNARLGGDSEEADGRGQEPRRRLTGEDRVGRPGPDFGWRWKLTLETNFETYQVLVSISWLCCQGTTDNMIRSPRPCHVPILLFPE</sequence>
<evidence type="ECO:0000313" key="2">
    <source>
        <dbReference type="EMBL" id="WVZ69050.1"/>
    </source>
</evidence>
<dbReference type="AlphaFoldDB" id="A0AAQ3TAL6"/>
<gene>
    <name evidence="2" type="ORF">U9M48_017900</name>
</gene>
<evidence type="ECO:0000313" key="3">
    <source>
        <dbReference type="Proteomes" id="UP001341281"/>
    </source>
</evidence>
<protein>
    <submittedName>
        <fullName evidence="2">Uncharacterized protein</fullName>
    </submittedName>
</protein>
<evidence type="ECO:0000256" key="1">
    <source>
        <dbReference type="SAM" id="MobiDB-lite"/>
    </source>
</evidence>
<feature type="region of interest" description="Disordered" evidence="1">
    <location>
        <begin position="1"/>
        <end position="108"/>
    </location>
</feature>
<proteinExistence type="predicted"/>
<keyword evidence="3" id="KW-1185">Reference proteome</keyword>
<dbReference type="Proteomes" id="UP001341281">
    <property type="component" value="Chromosome 04"/>
</dbReference>
<feature type="compositionally biased region" description="Basic and acidic residues" evidence="1">
    <location>
        <begin position="88"/>
        <end position="106"/>
    </location>
</feature>
<dbReference type="EMBL" id="CP144748">
    <property type="protein sequence ID" value="WVZ69050.1"/>
    <property type="molecule type" value="Genomic_DNA"/>
</dbReference>
<accession>A0AAQ3TAL6</accession>
<organism evidence="2 3">
    <name type="scientific">Paspalum notatum var. saurae</name>
    <dbReference type="NCBI Taxonomy" id="547442"/>
    <lineage>
        <taxon>Eukaryota</taxon>
        <taxon>Viridiplantae</taxon>
        <taxon>Streptophyta</taxon>
        <taxon>Embryophyta</taxon>
        <taxon>Tracheophyta</taxon>
        <taxon>Spermatophyta</taxon>
        <taxon>Magnoliopsida</taxon>
        <taxon>Liliopsida</taxon>
        <taxon>Poales</taxon>
        <taxon>Poaceae</taxon>
        <taxon>PACMAD clade</taxon>
        <taxon>Panicoideae</taxon>
        <taxon>Andropogonodae</taxon>
        <taxon>Paspaleae</taxon>
        <taxon>Paspalinae</taxon>
        <taxon>Paspalum</taxon>
    </lineage>
</organism>